<reference evidence="1 2" key="1">
    <citation type="submission" date="2019-04" db="EMBL/GenBank/DDBJ databases">
        <title>Friends and foes A comparative genomics study of 23 Aspergillus species from section Flavi.</title>
        <authorList>
            <consortium name="DOE Joint Genome Institute"/>
            <person name="Kjaerbolling I."/>
            <person name="Vesth T."/>
            <person name="Frisvad J.C."/>
            <person name="Nybo J.L."/>
            <person name="Theobald S."/>
            <person name="Kildgaard S."/>
            <person name="Isbrandt T."/>
            <person name="Kuo A."/>
            <person name="Sato A."/>
            <person name="Lyhne E.K."/>
            <person name="Kogle M.E."/>
            <person name="Wiebenga A."/>
            <person name="Kun R.S."/>
            <person name="Lubbers R.J."/>
            <person name="Makela M.R."/>
            <person name="Barry K."/>
            <person name="Chovatia M."/>
            <person name="Clum A."/>
            <person name="Daum C."/>
            <person name="Haridas S."/>
            <person name="He G."/>
            <person name="LaButti K."/>
            <person name="Lipzen A."/>
            <person name="Mondo S."/>
            <person name="Riley R."/>
            <person name="Salamov A."/>
            <person name="Simmons B.A."/>
            <person name="Magnuson J.K."/>
            <person name="Henrissat B."/>
            <person name="Mortensen U.H."/>
            <person name="Larsen T.O."/>
            <person name="Devries R.P."/>
            <person name="Grigoriev I.V."/>
            <person name="Machida M."/>
            <person name="Baker S.E."/>
            <person name="Andersen M.R."/>
        </authorList>
    </citation>
    <scope>NUCLEOTIDE SEQUENCE [LARGE SCALE GENOMIC DNA]</scope>
    <source>
        <strain evidence="1 2">CBS 117625</strain>
    </source>
</reference>
<dbReference type="EMBL" id="ML743558">
    <property type="protein sequence ID" value="KAE8141264.1"/>
    <property type="molecule type" value="Genomic_DNA"/>
</dbReference>
<sequence>MVDWANVRGWVAFVTSNVLGGVSPAKDWVKHLVPVLWPKDKTKPNRESEAALRMDLNPELVRDMLTTARSLHSQSRVREADMIQWEGRLERRAERLNDREDRLDDRQDRLVMLADRLGAREKDLRARDEAIRDVEDGLSALERTLYGLFSDIEGLL</sequence>
<dbReference type="Proteomes" id="UP000325672">
    <property type="component" value="Unassembled WGS sequence"/>
</dbReference>
<name>A0A5N6T4M1_ASPPS</name>
<proteinExistence type="predicted"/>
<dbReference type="RefSeq" id="XP_031917327.1">
    <property type="nucleotide sequence ID" value="XM_032058937.1"/>
</dbReference>
<keyword evidence="2" id="KW-1185">Reference proteome</keyword>
<organism evidence="1 2">
    <name type="scientific">Aspergillus pseudotamarii</name>
    <dbReference type="NCBI Taxonomy" id="132259"/>
    <lineage>
        <taxon>Eukaryota</taxon>
        <taxon>Fungi</taxon>
        <taxon>Dikarya</taxon>
        <taxon>Ascomycota</taxon>
        <taxon>Pezizomycotina</taxon>
        <taxon>Eurotiomycetes</taxon>
        <taxon>Eurotiomycetidae</taxon>
        <taxon>Eurotiales</taxon>
        <taxon>Aspergillaceae</taxon>
        <taxon>Aspergillus</taxon>
        <taxon>Aspergillus subgen. Circumdati</taxon>
    </lineage>
</organism>
<evidence type="ECO:0000313" key="1">
    <source>
        <dbReference type="EMBL" id="KAE8141264.1"/>
    </source>
</evidence>
<dbReference type="AlphaFoldDB" id="A0A5N6T4M1"/>
<dbReference type="OrthoDB" id="5960234at2759"/>
<evidence type="ECO:0000313" key="2">
    <source>
        <dbReference type="Proteomes" id="UP000325672"/>
    </source>
</evidence>
<gene>
    <name evidence="1" type="ORF">BDV38DRAFT_279170</name>
</gene>
<protein>
    <submittedName>
        <fullName evidence="1">Uncharacterized protein</fullName>
    </submittedName>
</protein>
<accession>A0A5N6T4M1</accession>
<dbReference type="GeneID" id="43643147"/>